<keyword evidence="6" id="KW-1185">Reference proteome</keyword>
<dbReference type="GO" id="GO:0005524">
    <property type="term" value="F:ATP binding"/>
    <property type="evidence" value="ECO:0007669"/>
    <property type="project" value="UniProtKB-KW"/>
</dbReference>
<dbReference type="GO" id="GO:0016887">
    <property type="term" value="F:ATP hydrolysis activity"/>
    <property type="evidence" value="ECO:0007669"/>
    <property type="project" value="InterPro"/>
</dbReference>
<keyword evidence="1" id="KW-0813">Transport</keyword>
<keyword evidence="3" id="KW-0067">ATP-binding</keyword>
<organism evidence="5 6">
    <name type="scientific">Lacticaseibacillus saniviri JCM 17471 = DSM 24301</name>
    <dbReference type="NCBI Taxonomy" id="1293598"/>
    <lineage>
        <taxon>Bacteria</taxon>
        <taxon>Bacillati</taxon>
        <taxon>Bacillota</taxon>
        <taxon>Bacilli</taxon>
        <taxon>Lactobacillales</taxon>
        <taxon>Lactobacillaceae</taxon>
        <taxon>Lacticaseibacillus</taxon>
    </lineage>
</organism>
<feature type="domain" description="ABC transporter" evidence="4">
    <location>
        <begin position="3"/>
        <end position="228"/>
    </location>
</feature>
<evidence type="ECO:0000259" key="4">
    <source>
        <dbReference type="PROSITE" id="PS50893"/>
    </source>
</evidence>
<dbReference type="InterPro" id="IPR003439">
    <property type="entry name" value="ABC_transporter-like_ATP-bd"/>
</dbReference>
<dbReference type="EMBL" id="JQCE01000064">
    <property type="protein sequence ID" value="KRO15570.1"/>
    <property type="molecule type" value="Genomic_DNA"/>
</dbReference>
<protein>
    <submittedName>
        <fullName evidence="5">Peptide ABC transporter ATPase</fullName>
    </submittedName>
</protein>
<accession>A0A0R2MTA9</accession>
<dbReference type="PROSITE" id="PS50893">
    <property type="entry name" value="ABC_TRANSPORTER_2"/>
    <property type="match status" value="1"/>
</dbReference>
<dbReference type="STRING" id="1293598.IV56_GL002339"/>
<dbReference type="InterPro" id="IPR050166">
    <property type="entry name" value="ABC_transporter_ATP-bind"/>
</dbReference>
<keyword evidence="2" id="KW-0547">Nucleotide-binding</keyword>
<dbReference type="Gene3D" id="3.40.50.300">
    <property type="entry name" value="P-loop containing nucleotide triphosphate hydrolases"/>
    <property type="match status" value="1"/>
</dbReference>
<dbReference type="Pfam" id="PF00005">
    <property type="entry name" value="ABC_tran"/>
    <property type="match status" value="1"/>
</dbReference>
<dbReference type="OrthoDB" id="9802264at2"/>
<evidence type="ECO:0000256" key="3">
    <source>
        <dbReference type="ARBA" id="ARBA00022840"/>
    </source>
</evidence>
<dbReference type="Proteomes" id="UP000050969">
    <property type="component" value="Unassembled WGS sequence"/>
</dbReference>
<dbReference type="AlphaFoldDB" id="A0A0R2MTA9"/>
<dbReference type="InterPro" id="IPR027417">
    <property type="entry name" value="P-loop_NTPase"/>
</dbReference>
<dbReference type="InterPro" id="IPR017871">
    <property type="entry name" value="ABC_transporter-like_CS"/>
</dbReference>
<evidence type="ECO:0000256" key="1">
    <source>
        <dbReference type="ARBA" id="ARBA00022448"/>
    </source>
</evidence>
<evidence type="ECO:0000313" key="5">
    <source>
        <dbReference type="EMBL" id="KRO15570.1"/>
    </source>
</evidence>
<comment type="caution">
    <text evidence="5">The sequence shown here is derived from an EMBL/GenBank/DDBJ whole genome shotgun (WGS) entry which is preliminary data.</text>
</comment>
<dbReference type="SUPFAM" id="SSF52540">
    <property type="entry name" value="P-loop containing nucleoside triphosphate hydrolases"/>
    <property type="match status" value="1"/>
</dbReference>
<dbReference type="PROSITE" id="PS00211">
    <property type="entry name" value="ABC_TRANSPORTER_1"/>
    <property type="match status" value="1"/>
</dbReference>
<dbReference type="RefSeq" id="WP_054776596.1">
    <property type="nucleotide sequence ID" value="NZ_BBBX01000002.1"/>
</dbReference>
<name>A0A0R2MTA9_9LACO</name>
<dbReference type="CDD" id="cd03293">
    <property type="entry name" value="ABC_NrtD_SsuB_transporters"/>
    <property type="match status" value="1"/>
</dbReference>
<proteinExistence type="predicted"/>
<evidence type="ECO:0000313" key="6">
    <source>
        <dbReference type="Proteomes" id="UP000050969"/>
    </source>
</evidence>
<dbReference type="PATRIC" id="fig|1293598.4.peg.2442"/>
<dbReference type="PANTHER" id="PTHR42788">
    <property type="entry name" value="TAURINE IMPORT ATP-BINDING PROTEIN-RELATED"/>
    <property type="match status" value="1"/>
</dbReference>
<reference evidence="5 6" key="1">
    <citation type="journal article" date="2015" name="Genome Announc.">
        <title>Expanding the biotechnology potential of lactobacilli through comparative genomics of 213 strains and associated genera.</title>
        <authorList>
            <person name="Sun Z."/>
            <person name="Harris H.M."/>
            <person name="McCann A."/>
            <person name="Guo C."/>
            <person name="Argimon S."/>
            <person name="Zhang W."/>
            <person name="Yang X."/>
            <person name="Jeffery I.B."/>
            <person name="Cooney J.C."/>
            <person name="Kagawa T.F."/>
            <person name="Liu W."/>
            <person name="Song Y."/>
            <person name="Salvetti E."/>
            <person name="Wrobel A."/>
            <person name="Rasinkangas P."/>
            <person name="Parkhill J."/>
            <person name="Rea M.C."/>
            <person name="O'Sullivan O."/>
            <person name="Ritari J."/>
            <person name="Douillard F.P."/>
            <person name="Paul Ross R."/>
            <person name="Yang R."/>
            <person name="Briner A.E."/>
            <person name="Felis G.E."/>
            <person name="de Vos W.M."/>
            <person name="Barrangou R."/>
            <person name="Klaenhammer T.R."/>
            <person name="Caufield P.W."/>
            <person name="Cui Y."/>
            <person name="Zhang H."/>
            <person name="O'Toole P.W."/>
        </authorList>
    </citation>
    <scope>NUCLEOTIDE SEQUENCE [LARGE SCALE GENOMIC DNA]</scope>
    <source>
        <strain evidence="5 6">DSM 24301</strain>
    </source>
</reference>
<dbReference type="PANTHER" id="PTHR42788:SF2">
    <property type="entry name" value="ABC TRANSPORTER ATP-BINDING PROTEIN"/>
    <property type="match status" value="1"/>
</dbReference>
<gene>
    <name evidence="5" type="ORF">IV56_GL002339</name>
</gene>
<sequence length="246" mass="27222">MLLQIEQISKRFGSRDVLHDINIHLAAQETVAIVGVSGTGKTTLFNLVAGLDQPDTGRVLLNDVDITNTTGHVGYMFQKDLLLPTATIVDNVALPLRLKGMSKRAAREQASPAFARFGLDGTQHLYPAALSGGMKQRAALLRTYFMHKPLMLLDEPFSALDAITKRDLHLWYQQMREELKLSTLLITHDIDEAILLADRIYLVGNTPTTVLDELVVDRGNTSLAEFELTPTFAATKRQILQGLAML</sequence>
<dbReference type="SMART" id="SM00382">
    <property type="entry name" value="AAA"/>
    <property type="match status" value="1"/>
</dbReference>
<dbReference type="InterPro" id="IPR003593">
    <property type="entry name" value="AAA+_ATPase"/>
</dbReference>
<evidence type="ECO:0000256" key="2">
    <source>
        <dbReference type="ARBA" id="ARBA00022741"/>
    </source>
</evidence>